<proteinExistence type="predicted"/>
<gene>
    <name evidence="1" type="ORF">ISU02_14165</name>
</gene>
<dbReference type="Proteomes" id="UP000614200">
    <property type="component" value="Unassembled WGS sequence"/>
</dbReference>
<evidence type="ECO:0000313" key="2">
    <source>
        <dbReference type="Proteomes" id="UP000614200"/>
    </source>
</evidence>
<dbReference type="EMBL" id="JADKNH010000008">
    <property type="protein sequence ID" value="MBF4694264.1"/>
    <property type="molecule type" value="Genomic_DNA"/>
</dbReference>
<protein>
    <submittedName>
        <fullName evidence="1">Uncharacterized protein</fullName>
    </submittedName>
</protein>
<accession>A0ABR9ZXD6</accession>
<comment type="caution">
    <text evidence="1">The sequence shown here is derived from an EMBL/GenBank/DDBJ whole genome shotgun (WGS) entry which is preliminary data.</text>
</comment>
<dbReference type="RefSeq" id="WP_194702500.1">
    <property type="nucleotide sequence ID" value="NZ_JADKNH010000008.1"/>
</dbReference>
<organism evidence="1 2">
    <name type="scientific">Fusibacter ferrireducens</name>
    <dbReference type="NCBI Taxonomy" id="2785058"/>
    <lineage>
        <taxon>Bacteria</taxon>
        <taxon>Bacillati</taxon>
        <taxon>Bacillota</taxon>
        <taxon>Clostridia</taxon>
        <taxon>Eubacteriales</taxon>
        <taxon>Eubacteriales Family XII. Incertae Sedis</taxon>
        <taxon>Fusibacter</taxon>
    </lineage>
</organism>
<evidence type="ECO:0000313" key="1">
    <source>
        <dbReference type="EMBL" id="MBF4694264.1"/>
    </source>
</evidence>
<name>A0ABR9ZXD6_9FIRM</name>
<keyword evidence="2" id="KW-1185">Reference proteome</keyword>
<sequence length="73" mass="8873">MKKTEEKSLEQRRREIQFLEDYLEIYMVKSDSRPTKDLFLEDYLFECLEEIDCDASYEDPTLCRAYESVCSQR</sequence>
<reference evidence="1 2" key="1">
    <citation type="submission" date="2020-11" db="EMBL/GenBank/DDBJ databases">
        <title>Fusibacter basophilias sp. nov.</title>
        <authorList>
            <person name="Qiu D."/>
        </authorList>
    </citation>
    <scope>NUCLEOTIDE SEQUENCE [LARGE SCALE GENOMIC DNA]</scope>
    <source>
        <strain evidence="1 2">Q10-2</strain>
    </source>
</reference>